<dbReference type="Gene3D" id="3.30.230.40">
    <property type="entry name" value="Imidazole glycerol phosphate dehydratase, domain 1"/>
    <property type="match status" value="2"/>
</dbReference>
<comment type="caution">
    <text evidence="10">The sequence shown here is derived from an EMBL/GenBank/DDBJ whole genome shotgun (WGS) entry which is preliminary data.</text>
</comment>
<dbReference type="GO" id="GO:0000105">
    <property type="term" value="P:L-histidine biosynthetic process"/>
    <property type="evidence" value="ECO:0007669"/>
    <property type="project" value="UniProtKB-UniPathway"/>
</dbReference>
<dbReference type="NCBIfam" id="NF002114">
    <property type="entry name" value="PRK00951.2-4"/>
    <property type="match status" value="1"/>
</dbReference>
<evidence type="ECO:0000256" key="1">
    <source>
        <dbReference type="ARBA" id="ARBA00001723"/>
    </source>
</evidence>
<evidence type="ECO:0000256" key="8">
    <source>
        <dbReference type="ARBA" id="ARBA00023239"/>
    </source>
</evidence>
<dbReference type="PANTHER" id="PTHR23133:SF2">
    <property type="entry name" value="IMIDAZOLEGLYCEROL-PHOSPHATE DEHYDRATASE"/>
    <property type="match status" value="1"/>
</dbReference>
<dbReference type="InterPro" id="IPR020568">
    <property type="entry name" value="Ribosomal_Su5_D2-typ_SF"/>
</dbReference>
<dbReference type="EMBL" id="MCFL01000020">
    <property type="protein sequence ID" value="ORZ35793.1"/>
    <property type="molecule type" value="Genomic_DNA"/>
</dbReference>
<organism evidence="10 11">
    <name type="scientific">Catenaria anguillulae PL171</name>
    <dbReference type="NCBI Taxonomy" id="765915"/>
    <lineage>
        <taxon>Eukaryota</taxon>
        <taxon>Fungi</taxon>
        <taxon>Fungi incertae sedis</taxon>
        <taxon>Blastocladiomycota</taxon>
        <taxon>Blastocladiomycetes</taxon>
        <taxon>Blastocladiales</taxon>
        <taxon>Catenariaceae</taxon>
        <taxon>Catenaria</taxon>
    </lineage>
</organism>
<keyword evidence="8 9" id="KW-0456">Lyase</keyword>
<dbReference type="PROSITE" id="PS00955">
    <property type="entry name" value="IGP_DEHYDRATASE_2"/>
    <property type="match status" value="1"/>
</dbReference>
<evidence type="ECO:0000313" key="11">
    <source>
        <dbReference type="Proteomes" id="UP000193411"/>
    </source>
</evidence>
<dbReference type="OrthoDB" id="447729at2759"/>
<dbReference type="InterPro" id="IPR000807">
    <property type="entry name" value="ImidazoleglycerolP_deHydtase"/>
</dbReference>
<accession>A0A1Y2HQ25</accession>
<dbReference type="NCBIfam" id="NF002111">
    <property type="entry name" value="PRK00951.2-1"/>
    <property type="match status" value="1"/>
</dbReference>
<dbReference type="FunFam" id="3.30.230.40:FF:000001">
    <property type="entry name" value="Imidazoleglycerol-phosphate dehydratase HisB"/>
    <property type="match status" value="1"/>
</dbReference>
<evidence type="ECO:0000256" key="3">
    <source>
        <dbReference type="ARBA" id="ARBA00007481"/>
    </source>
</evidence>
<comment type="pathway">
    <text evidence="2 9">Amino-acid biosynthesis; L-histidine biosynthesis; L-histidine from 5-phospho-alpha-D-ribose 1-diphosphate: step 6/9.</text>
</comment>
<dbReference type="SUPFAM" id="SSF54211">
    <property type="entry name" value="Ribosomal protein S5 domain 2-like"/>
    <property type="match status" value="2"/>
</dbReference>
<gene>
    <name evidence="10" type="ORF">BCR44DRAFT_196310</name>
</gene>
<evidence type="ECO:0000256" key="2">
    <source>
        <dbReference type="ARBA" id="ARBA00005047"/>
    </source>
</evidence>
<dbReference type="UniPathway" id="UPA00031">
    <property type="reaction ID" value="UER00011"/>
</dbReference>
<comment type="catalytic activity">
    <reaction evidence="1 9">
        <text>D-erythro-1-(imidazol-4-yl)glycerol 3-phosphate = 3-(imidazol-4-yl)-2-oxopropyl phosphate + H2O</text>
        <dbReference type="Rhea" id="RHEA:11040"/>
        <dbReference type="ChEBI" id="CHEBI:15377"/>
        <dbReference type="ChEBI" id="CHEBI:57766"/>
        <dbReference type="ChEBI" id="CHEBI:58278"/>
        <dbReference type="EC" id="4.2.1.19"/>
    </reaction>
</comment>
<dbReference type="AlphaFoldDB" id="A0A1Y2HQ25"/>
<proteinExistence type="inferred from homology"/>
<evidence type="ECO:0000256" key="7">
    <source>
        <dbReference type="ARBA" id="ARBA00023102"/>
    </source>
</evidence>
<dbReference type="Pfam" id="PF00475">
    <property type="entry name" value="IGPD"/>
    <property type="match status" value="1"/>
</dbReference>
<keyword evidence="11" id="KW-1185">Reference proteome</keyword>
<keyword evidence="7 9" id="KW-0368">Histidine biosynthesis</keyword>
<comment type="similarity">
    <text evidence="3 9">Belongs to the imidazoleglycerol-phosphate dehydratase family.</text>
</comment>
<dbReference type="PANTHER" id="PTHR23133">
    <property type="entry name" value="IMIDAZOLEGLYCEROL-PHOSPHATE DEHYDRATASE HIS7"/>
    <property type="match status" value="1"/>
</dbReference>
<keyword evidence="6" id="KW-0028">Amino-acid biosynthesis</keyword>
<evidence type="ECO:0000313" key="10">
    <source>
        <dbReference type="EMBL" id="ORZ35793.1"/>
    </source>
</evidence>
<reference evidence="10 11" key="1">
    <citation type="submission" date="2016-07" db="EMBL/GenBank/DDBJ databases">
        <title>Pervasive Adenine N6-methylation of Active Genes in Fungi.</title>
        <authorList>
            <consortium name="DOE Joint Genome Institute"/>
            <person name="Mondo S.J."/>
            <person name="Dannebaum R.O."/>
            <person name="Kuo R.C."/>
            <person name="Labutti K."/>
            <person name="Haridas S."/>
            <person name="Kuo A."/>
            <person name="Salamov A."/>
            <person name="Ahrendt S.R."/>
            <person name="Lipzen A."/>
            <person name="Sullivan W."/>
            <person name="Andreopoulos W.B."/>
            <person name="Clum A."/>
            <person name="Lindquist E."/>
            <person name="Daum C."/>
            <person name="Ramamoorthy G.K."/>
            <person name="Gryganskyi A."/>
            <person name="Culley D."/>
            <person name="Magnuson J.K."/>
            <person name="James T.Y."/>
            <person name="O'Malley M.A."/>
            <person name="Stajich J.E."/>
            <person name="Spatafora J.W."/>
            <person name="Visel A."/>
            <person name="Grigoriev I.V."/>
        </authorList>
    </citation>
    <scope>NUCLEOTIDE SEQUENCE [LARGE SCALE GENOMIC DNA]</scope>
    <source>
        <strain evidence="10 11">PL171</strain>
    </source>
</reference>
<dbReference type="STRING" id="765915.A0A1Y2HQ25"/>
<dbReference type="CDD" id="cd07914">
    <property type="entry name" value="IGPD"/>
    <property type="match status" value="1"/>
</dbReference>
<dbReference type="HAMAP" id="MF_00076">
    <property type="entry name" value="HisB"/>
    <property type="match status" value="1"/>
</dbReference>
<evidence type="ECO:0000256" key="6">
    <source>
        <dbReference type="ARBA" id="ARBA00022605"/>
    </source>
</evidence>
<dbReference type="InterPro" id="IPR038494">
    <property type="entry name" value="IGPD_sf"/>
</dbReference>
<protein>
    <recommendedName>
        <fullName evidence="5 9">Imidazoleglycerol-phosphate dehydratase</fullName>
        <ecNumber evidence="4 9">4.2.1.19</ecNumber>
    </recommendedName>
</protein>
<dbReference type="EC" id="4.2.1.19" evidence="4 9"/>
<dbReference type="PROSITE" id="PS00954">
    <property type="entry name" value="IGP_DEHYDRATASE_1"/>
    <property type="match status" value="1"/>
</dbReference>
<dbReference type="GO" id="GO:0004424">
    <property type="term" value="F:imidazoleglycerol-phosphate dehydratase activity"/>
    <property type="evidence" value="ECO:0007669"/>
    <property type="project" value="UniProtKB-EC"/>
</dbReference>
<evidence type="ECO:0000256" key="4">
    <source>
        <dbReference type="ARBA" id="ARBA00012075"/>
    </source>
</evidence>
<dbReference type="Proteomes" id="UP000193411">
    <property type="component" value="Unassembled WGS sequence"/>
</dbReference>
<dbReference type="FunFam" id="3.30.230.40:FF:000004">
    <property type="entry name" value="Imidazoleglycerol-phosphate dehydratase"/>
    <property type="match status" value="1"/>
</dbReference>
<evidence type="ECO:0000256" key="5">
    <source>
        <dbReference type="ARBA" id="ARBA00016664"/>
    </source>
</evidence>
<evidence type="ECO:0000256" key="9">
    <source>
        <dbReference type="RuleBase" id="RU000598"/>
    </source>
</evidence>
<name>A0A1Y2HQ25_9FUNG</name>
<sequence length="216" mass="22606">MSTITADPSTRTATVTRTTAETSIHISLTLPTTPGVPIANSTIAIDTGIGFFDHMLHALAKHSGASLSLTAKGDLHIDDHHTVEDVGLALGSAFKAALGTPKGIRRYGHAYAPLDEALARAVVDISGRPHFSGMDDPSTQFARDMIGGLSTEMIGHFFESFAQTAGITLHVDVLKGKNDHHKAEAAFKALAVALREAVAPFGDKDGVPSTKGTLDA</sequence>
<dbReference type="InterPro" id="IPR020565">
    <property type="entry name" value="ImidazoleglycerP_deHydtase_CS"/>
</dbReference>